<proteinExistence type="inferred from homology"/>
<dbReference type="InterPro" id="IPR023828">
    <property type="entry name" value="Peptidase_S8_Ser-AS"/>
</dbReference>
<dbReference type="Gene3D" id="3.40.50.200">
    <property type="entry name" value="Peptidase S8/S53 domain"/>
    <property type="match status" value="2"/>
</dbReference>
<dbReference type="RefSeq" id="WP_091203375.1">
    <property type="nucleotide sequence ID" value="NZ_FONQ01000002.1"/>
</dbReference>
<organism evidence="7 8">
    <name type="scientific">Flavobacterium xueshanense</name>
    <dbReference type="NCBI Taxonomy" id="935223"/>
    <lineage>
        <taxon>Bacteria</taxon>
        <taxon>Pseudomonadati</taxon>
        <taxon>Bacteroidota</taxon>
        <taxon>Flavobacteriia</taxon>
        <taxon>Flavobacteriales</taxon>
        <taxon>Flavobacteriaceae</taxon>
        <taxon>Flavobacterium</taxon>
    </lineage>
</organism>
<dbReference type="PRINTS" id="PR00723">
    <property type="entry name" value="SUBTILISIN"/>
</dbReference>
<protein>
    <submittedName>
        <fullName evidence="7">Subtilase family protein</fullName>
    </submittedName>
</protein>
<dbReference type="EMBL" id="FONQ01000002">
    <property type="protein sequence ID" value="SFE55175.1"/>
    <property type="molecule type" value="Genomic_DNA"/>
</dbReference>
<evidence type="ECO:0000256" key="3">
    <source>
        <dbReference type="ARBA" id="ARBA00022801"/>
    </source>
</evidence>
<dbReference type="PROSITE" id="PS00138">
    <property type="entry name" value="SUBTILASE_SER"/>
    <property type="match status" value="1"/>
</dbReference>
<evidence type="ECO:0000256" key="2">
    <source>
        <dbReference type="ARBA" id="ARBA00022670"/>
    </source>
</evidence>
<dbReference type="OrthoDB" id="9798386at2"/>
<feature type="active site" description="Charge relay system" evidence="5">
    <location>
        <position position="315"/>
    </location>
</feature>
<feature type="active site" description="Charge relay system" evidence="5">
    <location>
        <position position="81"/>
    </location>
</feature>
<dbReference type="AlphaFoldDB" id="A0A1I2BG87"/>
<name>A0A1I2BG87_9FLAO</name>
<keyword evidence="2 5" id="KW-0645">Protease</keyword>
<dbReference type="InterPro" id="IPR036852">
    <property type="entry name" value="Peptidase_S8/S53_dom_sf"/>
</dbReference>
<dbReference type="GO" id="GO:0004252">
    <property type="term" value="F:serine-type endopeptidase activity"/>
    <property type="evidence" value="ECO:0007669"/>
    <property type="project" value="UniProtKB-UniRule"/>
</dbReference>
<reference evidence="8" key="1">
    <citation type="submission" date="2016-10" db="EMBL/GenBank/DDBJ databases">
        <authorList>
            <person name="Varghese N."/>
            <person name="Submissions S."/>
        </authorList>
    </citation>
    <scope>NUCLEOTIDE SEQUENCE [LARGE SCALE GENOMIC DNA]</scope>
    <source>
        <strain evidence="8">CGMCC 1.9227</strain>
    </source>
</reference>
<dbReference type="InterPro" id="IPR015500">
    <property type="entry name" value="Peptidase_S8_subtilisin-rel"/>
</dbReference>
<evidence type="ECO:0000256" key="1">
    <source>
        <dbReference type="ARBA" id="ARBA00011073"/>
    </source>
</evidence>
<evidence type="ECO:0000313" key="7">
    <source>
        <dbReference type="EMBL" id="SFE55175.1"/>
    </source>
</evidence>
<dbReference type="Pfam" id="PF00082">
    <property type="entry name" value="Peptidase_S8"/>
    <property type="match status" value="1"/>
</dbReference>
<dbReference type="STRING" id="935223.SAMN04488131_102335"/>
<evidence type="ECO:0000259" key="6">
    <source>
        <dbReference type="Pfam" id="PF00082"/>
    </source>
</evidence>
<keyword evidence="3 5" id="KW-0378">Hydrolase</keyword>
<evidence type="ECO:0000256" key="5">
    <source>
        <dbReference type="PROSITE-ProRule" id="PRU01240"/>
    </source>
</evidence>
<gene>
    <name evidence="7" type="ORF">SAMN04488131_102335</name>
</gene>
<feature type="active site" description="Charge relay system" evidence="5">
    <location>
        <position position="486"/>
    </location>
</feature>
<dbReference type="PROSITE" id="PS51892">
    <property type="entry name" value="SUBTILASE"/>
    <property type="match status" value="1"/>
</dbReference>
<evidence type="ECO:0000256" key="4">
    <source>
        <dbReference type="ARBA" id="ARBA00022825"/>
    </source>
</evidence>
<dbReference type="Proteomes" id="UP000198596">
    <property type="component" value="Unassembled WGS sequence"/>
</dbReference>
<keyword evidence="8" id="KW-1185">Reference proteome</keyword>
<feature type="domain" description="Peptidase S8/S53" evidence="6">
    <location>
        <begin position="73"/>
        <end position="519"/>
    </location>
</feature>
<dbReference type="PANTHER" id="PTHR43399:SF4">
    <property type="entry name" value="CELL WALL-ASSOCIATED PROTEASE"/>
    <property type="match status" value="1"/>
</dbReference>
<dbReference type="InterPro" id="IPR051048">
    <property type="entry name" value="Peptidase_S8/S53_subtilisin"/>
</dbReference>
<dbReference type="PANTHER" id="PTHR43399">
    <property type="entry name" value="SUBTILISIN-RELATED"/>
    <property type="match status" value="1"/>
</dbReference>
<dbReference type="GO" id="GO:0006508">
    <property type="term" value="P:proteolysis"/>
    <property type="evidence" value="ECO:0007669"/>
    <property type="project" value="UniProtKB-KW"/>
</dbReference>
<evidence type="ECO:0000313" key="8">
    <source>
        <dbReference type="Proteomes" id="UP000198596"/>
    </source>
</evidence>
<dbReference type="InterPro" id="IPR000209">
    <property type="entry name" value="Peptidase_S8/S53_dom"/>
</dbReference>
<accession>A0A1I2BG87</accession>
<comment type="similarity">
    <text evidence="1 5">Belongs to the peptidase S8 family.</text>
</comment>
<dbReference type="SUPFAM" id="SSF52743">
    <property type="entry name" value="Subtilisin-like"/>
    <property type="match status" value="1"/>
</dbReference>
<keyword evidence="4 5" id="KW-0720">Serine protease</keyword>
<sequence>MKLLPLYYFTCFVFIANIVSCFSQENTISSNLFSIKQDSLLNNWFQKDYLQDGLPGISLDKWYKQNKRIPKTNEIIVAVIDTKIDLKHEDLENQIWINTKEIANNGIDDDSNGFIDDLNGWNFLGYSNGDYIKWGNNEFVRIIRKWAQVFKDKTAAQLSKNELNQFKEYERAQLKFGTETKFYKNWLRSLQYLIQVYPLVKDTLKYYFPKEDYTNQQLDSLYQKHKINDKSFRSRRDDNDKDLGALIDYMRVSLGSNQNTLKDIKDQESQLNSIVNECLNLEFNERHFINDDVFVAKGNNEITNTTKKEHTIENHSTLVSGIIAADRTNDIGIKGVAPHTKIMPLVICSNADEHDNDIAAAIRYAVDNGAKVINMSFGKEFSLYKNRVIDAYKHAEKHDVLLVHAAGNNSFNVDENPYYPSDVDYENPDEVVDNFITVGSISQKIDSNFVSEFSNYGKKNVDLFAPGDKIYTTTAGNSYAYDSGTSLAAPMVSGVAALIWSYYPKLTVQEVKQIILDSGTAYDIEVLVPGGEGKKVKFSELSKSGKVLNVYDAMELAKKVSKKKR</sequence>